<keyword evidence="2" id="KW-1185">Reference proteome</keyword>
<dbReference type="HOGENOM" id="CLU_009122_4_1_1"/>
<reference evidence="1 2" key="1">
    <citation type="submission" date="2014-06" db="EMBL/GenBank/DDBJ databases">
        <title>Evolutionary Origins and Diversification of the Mycorrhizal Mutualists.</title>
        <authorList>
            <consortium name="DOE Joint Genome Institute"/>
            <consortium name="Mycorrhizal Genomics Consortium"/>
            <person name="Kohler A."/>
            <person name="Kuo A."/>
            <person name="Nagy L.G."/>
            <person name="Floudas D."/>
            <person name="Copeland A."/>
            <person name="Barry K.W."/>
            <person name="Cichocki N."/>
            <person name="Veneault-Fourrey C."/>
            <person name="LaButti K."/>
            <person name="Lindquist E.A."/>
            <person name="Lipzen A."/>
            <person name="Lundell T."/>
            <person name="Morin E."/>
            <person name="Murat C."/>
            <person name="Riley R."/>
            <person name="Ohm R."/>
            <person name="Sun H."/>
            <person name="Tunlid A."/>
            <person name="Henrissat B."/>
            <person name="Grigoriev I.V."/>
            <person name="Hibbett D.S."/>
            <person name="Martin F."/>
        </authorList>
    </citation>
    <scope>NUCLEOTIDE SEQUENCE [LARGE SCALE GENOMIC DNA]</scope>
    <source>
        <strain evidence="1 2">SS14</strain>
    </source>
</reference>
<dbReference type="EMBL" id="KN837131">
    <property type="protein sequence ID" value="KIJ42288.1"/>
    <property type="molecule type" value="Genomic_DNA"/>
</dbReference>
<name>A0A0C9UGU4_SPHS4</name>
<protein>
    <submittedName>
        <fullName evidence="1">Uncharacterized protein</fullName>
    </submittedName>
</protein>
<dbReference type="Pfam" id="PF18759">
    <property type="entry name" value="Plavaka"/>
    <property type="match status" value="1"/>
</dbReference>
<evidence type="ECO:0000313" key="2">
    <source>
        <dbReference type="Proteomes" id="UP000054279"/>
    </source>
</evidence>
<sequence length="482" mass="55338">MVKKVADHETIATLLEGFHGRWASGTDITMHGINDYQKSLAAARHFGVREGQVSHTFRGKEYVFKFQYRDPWKWILDIVTDPTLAESIIWYPVEKLLHHNGRITRNGGGVLIGYMPVIGDPNKTAEMEDDSASSVEIAQFKRDVYQKVLHVMFRPVRRCSHPGEAVICGDELTRVLHPGFLIHSVDGEEAYCLCGTRGVKANHPCQRCLIHKSLLHNLSTPILLRYQHDMMEVYNRASSLSDYAAEKVLRDVGLHLVQNAFWKIANSDPYLAYSYDMLHAFDSGEWGKHQWPLLRETILDGAGKQKLAANMRHVPRWRSLKHFNDVTSVEFSDGNSFKEILKCIVPCLVDVLHSNSPVIHCLRFLAIIRALAGLWPVSEEYIVYLEKTCLPRYDKFCSKLSKEYGKNYDYPKHHSLVHIPFDLRAKAAVDNYTTRPGEGFQQEVQQAYDQTNFRDTEPQMVCIDENQECRKNLKCRIRPDHA</sequence>
<organism evidence="1 2">
    <name type="scientific">Sphaerobolus stellatus (strain SS14)</name>
    <dbReference type="NCBI Taxonomy" id="990650"/>
    <lineage>
        <taxon>Eukaryota</taxon>
        <taxon>Fungi</taxon>
        <taxon>Dikarya</taxon>
        <taxon>Basidiomycota</taxon>
        <taxon>Agaricomycotina</taxon>
        <taxon>Agaricomycetes</taxon>
        <taxon>Phallomycetidae</taxon>
        <taxon>Geastrales</taxon>
        <taxon>Sphaerobolaceae</taxon>
        <taxon>Sphaerobolus</taxon>
    </lineage>
</organism>
<dbReference type="InterPro" id="IPR041078">
    <property type="entry name" value="Plavaka"/>
</dbReference>
<accession>A0A0C9UGU4</accession>
<dbReference type="Proteomes" id="UP000054279">
    <property type="component" value="Unassembled WGS sequence"/>
</dbReference>
<dbReference type="OrthoDB" id="3239511at2759"/>
<dbReference type="AlphaFoldDB" id="A0A0C9UGU4"/>
<proteinExistence type="predicted"/>
<evidence type="ECO:0000313" key="1">
    <source>
        <dbReference type="EMBL" id="KIJ42288.1"/>
    </source>
</evidence>
<gene>
    <name evidence="1" type="ORF">M422DRAFT_254693</name>
</gene>